<evidence type="ECO:0000256" key="3">
    <source>
        <dbReference type="ARBA" id="ARBA00023027"/>
    </source>
</evidence>
<reference evidence="6" key="1">
    <citation type="journal article" date="2014" name="Proc. Natl. Acad. Sci. U.S.A.">
        <title>Extensive sampling of basidiomycete genomes demonstrates inadequacy of the white-rot/brown-rot paradigm for wood decay fungi.</title>
        <authorList>
            <person name="Riley R."/>
            <person name="Salamov A.A."/>
            <person name="Brown D.W."/>
            <person name="Nagy L.G."/>
            <person name="Floudas D."/>
            <person name="Held B.W."/>
            <person name="Levasseur A."/>
            <person name="Lombard V."/>
            <person name="Morin E."/>
            <person name="Otillar R."/>
            <person name="Lindquist E.A."/>
            <person name="Sun H."/>
            <person name="LaButti K.M."/>
            <person name="Schmutz J."/>
            <person name="Jabbour D."/>
            <person name="Luo H."/>
            <person name="Baker S.E."/>
            <person name="Pisabarro A.G."/>
            <person name="Walton J.D."/>
            <person name="Blanchette R.A."/>
            <person name="Henrissat B."/>
            <person name="Martin F."/>
            <person name="Cullen D."/>
            <person name="Hibbett D.S."/>
            <person name="Grigoriev I.V."/>
        </authorList>
    </citation>
    <scope>NUCLEOTIDE SEQUENCE [LARGE SCALE GENOMIC DNA]</scope>
    <source>
        <strain evidence="6">FD-172 SS1</strain>
    </source>
</reference>
<dbReference type="Proteomes" id="UP000027195">
    <property type="component" value="Unassembled WGS sequence"/>
</dbReference>
<evidence type="ECO:0000256" key="1">
    <source>
        <dbReference type="ARBA" id="ARBA00007637"/>
    </source>
</evidence>
<evidence type="ECO:0000313" key="6">
    <source>
        <dbReference type="Proteomes" id="UP000027195"/>
    </source>
</evidence>
<dbReference type="EMBL" id="KL198058">
    <property type="protein sequence ID" value="KDQ11483.1"/>
    <property type="molecule type" value="Genomic_DNA"/>
</dbReference>
<dbReference type="STRING" id="930990.A0A067M6T3"/>
<dbReference type="InParanoid" id="A0A067M6T3"/>
<dbReference type="PANTHER" id="PTHR43103">
    <property type="entry name" value="NUCLEOSIDE-DIPHOSPHATE-SUGAR EPIMERASE"/>
    <property type="match status" value="1"/>
</dbReference>
<dbReference type="SUPFAM" id="SSF51735">
    <property type="entry name" value="NAD(P)-binding Rossmann-fold domains"/>
    <property type="match status" value="1"/>
</dbReference>
<proteinExistence type="inferred from homology"/>
<keyword evidence="3" id="KW-0520">NAD</keyword>
<keyword evidence="2" id="KW-0560">Oxidoreductase</keyword>
<sequence length="313" mass="33648">MKIAITGSSGSLAAGVISVALSDTPHTLLLIDRRPPEKKLDGPRVEYITADLLDYSAFLTALKGADGLIHLAGYAQPYHGHPTLIHNTNVSLSYNALNAAVEVGVKHVVLASSVNAIGGFYSSTRPTLQYLPVDELHPTLNEECYSLSKYMVEVQGASVARSNPDMSISSLRFHHVVPEKKKQGDDVAGNSQDLWGYVLSSAAGRACLLAMEVDWTGHEVMYIVGEEHCADGHDASALAKAHYPEAEIREGLKGPSAFYSCAKAGRMLGWKHSGGRQLMENRTFVAAKPEDVEAPHGEPDASSTRPPGRCVIF</sequence>
<dbReference type="Pfam" id="PF01370">
    <property type="entry name" value="Epimerase"/>
    <property type="match status" value="1"/>
</dbReference>
<dbReference type="InterPro" id="IPR001509">
    <property type="entry name" value="Epimerase_deHydtase"/>
</dbReference>
<evidence type="ECO:0000259" key="4">
    <source>
        <dbReference type="Pfam" id="PF01370"/>
    </source>
</evidence>
<keyword evidence="6" id="KW-1185">Reference proteome</keyword>
<dbReference type="AlphaFoldDB" id="A0A067M6T3"/>
<accession>A0A067M6T3</accession>
<dbReference type="InterPro" id="IPR036291">
    <property type="entry name" value="NAD(P)-bd_dom_sf"/>
</dbReference>
<dbReference type="OrthoDB" id="202470at2759"/>
<gene>
    <name evidence="5" type="ORF">BOTBODRAFT_162803</name>
</gene>
<name>A0A067M6T3_BOTB1</name>
<feature type="domain" description="NAD-dependent epimerase/dehydratase" evidence="4">
    <location>
        <begin position="3"/>
        <end position="180"/>
    </location>
</feature>
<dbReference type="PANTHER" id="PTHR43103:SF5">
    <property type="entry name" value="4-EPIMERASE, PUTATIVE (AFU_ORTHOLOGUE AFUA_7G00360)-RELATED"/>
    <property type="match status" value="1"/>
</dbReference>
<evidence type="ECO:0000313" key="5">
    <source>
        <dbReference type="EMBL" id="KDQ11483.1"/>
    </source>
</evidence>
<organism evidence="5 6">
    <name type="scientific">Botryobasidium botryosum (strain FD-172 SS1)</name>
    <dbReference type="NCBI Taxonomy" id="930990"/>
    <lineage>
        <taxon>Eukaryota</taxon>
        <taxon>Fungi</taxon>
        <taxon>Dikarya</taxon>
        <taxon>Basidiomycota</taxon>
        <taxon>Agaricomycotina</taxon>
        <taxon>Agaricomycetes</taxon>
        <taxon>Cantharellales</taxon>
        <taxon>Botryobasidiaceae</taxon>
        <taxon>Botryobasidium</taxon>
    </lineage>
</organism>
<dbReference type="HOGENOM" id="CLU_053163_1_0_1"/>
<evidence type="ECO:0000256" key="2">
    <source>
        <dbReference type="ARBA" id="ARBA00023002"/>
    </source>
</evidence>
<dbReference type="GO" id="GO:0016491">
    <property type="term" value="F:oxidoreductase activity"/>
    <property type="evidence" value="ECO:0007669"/>
    <property type="project" value="UniProtKB-KW"/>
</dbReference>
<protein>
    <recommendedName>
        <fullName evidence="4">NAD-dependent epimerase/dehydratase domain-containing protein</fullName>
    </recommendedName>
</protein>
<comment type="similarity">
    <text evidence="1">Belongs to the NAD(P)-dependent epimerase/dehydratase family.</text>
</comment>
<dbReference type="Gene3D" id="3.40.50.720">
    <property type="entry name" value="NAD(P)-binding Rossmann-like Domain"/>
    <property type="match status" value="1"/>
</dbReference>